<proteinExistence type="predicted"/>
<evidence type="ECO:0000256" key="4">
    <source>
        <dbReference type="ARBA" id="ARBA00022679"/>
    </source>
</evidence>
<organism evidence="7 8">
    <name type="scientific">Methylobacterium indicum</name>
    <dbReference type="NCBI Taxonomy" id="1775910"/>
    <lineage>
        <taxon>Bacteria</taxon>
        <taxon>Pseudomonadati</taxon>
        <taxon>Pseudomonadota</taxon>
        <taxon>Alphaproteobacteria</taxon>
        <taxon>Hyphomicrobiales</taxon>
        <taxon>Methylobacteriaceae</taxon>
        <taxon>Methylobacterium</taxon>
    </lineage>
</organism>
<dbReference type="InterPro" id="IPR022642">
    <property type="entry name" value="CheR_C"/>
</dbReference>
<dbReference type="InterPro" id="IPR036804">
    <property type="entry name" value="CheR_N_sf"/>
</dbReference>
<comment type="catalytic activity">
    <reaction evidence="1">
        <text>L-glutamyl-[protein] + S-adenosyl-L-methionine = [protein]-L-glutamate 5-O-methyl ester + S-adenosyl-L-homocysteine</text>
        <dbReference type="Rhea" id="RHEA:24452"/>
        <dbReference type="Rhea" id="RHEA-COMP:10208"/>
        <dbReference type="Rhea" id="RHEA-COMP:10311"/>
        <dbReference type="ChEBI" id="CHEBI:29973"/>
        <dbReference type="ChEBI" id="CHEBI:57856"/>
        <dbReference type="ChEBI" id="CHEBI:59789"/>
        <dbReference type="ChEBI" id="CHEBI:82795"/>
        <dbReference type="EC" id="2.1.1.80"/>
    </reaction>
</comment>
<evidence type="ECO:0000256" key="1">
    <source>
        <dbReference type="ARBA" id="ARBA00001541"/>
    </source>
</evidence>
<accession>A0A8H8WQQ6</accession>
<evidence type="ECO:0000313" key="8">
    <source>
        <dbReference type="Proteomes" id="UP000663508"/>
    </source>
</evidence>
<name>A0A8H8WQQ6_9HYPH</name>
<dbReference type="EMBL" id="AP024145">
    <property type="protein sequence ID" value="BCM82579.1"/>
    <property type="molecule type" value="Genomic_DNA"/>
</dbReference>
<dbReference type="EC" id="2.1.1.80" evidence="2"/>
<dbReference type="GO" id="GO:0032259">
    <property type="term" value="P:methylation"/>
    <property type="evidence" value="ECO:0007669"/>
    <property type="project" value="UniProtKB-KW"/>
</dbReference>
<dbReference type="Pfam" id="PF03705">
    <property type="entry name" value="CheR_N"/>
    <property type="match status" value="1"/>
</dbReference>
<dbReference type="InterPro" id="IPR022641">
    <property type="entry name" value="CheR_N"/>
</dbReference>
<dbReference type="KEGG" id="mind:mvi_10400"/>
<evidence type="ECO:0000259" key="6">
    <source>
        <dbReference type="PROSITE" id="PS50123"/>
    </source>
</evidence>
<dbReference type="AlphaFoldDB" id="A0A8H8WQQ6"/>
<evidence type="ECO:0000313" key="7">
    <source>
        <dbReference type="EMBL" id="BCM82579.1"/>
    </source>
</evidence>
<dbReference type="GO" id="GO:0008983">
    <property type="term" value="F:protein-glutamate O-methyltransferase activity"/>
    <property type="evidence" value="ECO:0007669"/>
    <property type="project" value="UniProtKB-EC"/>
</dbReference>
<sequence>MTETEFDFLRAYLKQRSGLALTAEKRYLVESRLSPVCRRFNLAGLTELVGCLRVARDGAIERAVVEAMTTNETFFFRDRTPFDLFRDVLLPGALAARANQRRLRIWCAAASTGQEPYSLAMLLAEAAPRLAGWRVEIVATDLSTEVLEKAKLGLYNQFEVQRGLPVQLMLKHFTQVGEQWRIAESLRQMVDFRPLNLLQPFEQLGTFDIVYCRNVLIYFDTTTKADVLRRISDQLAPDGAVLLGAAETVIGITETLVPDPEHRGLYRHGRAAASGGLANSGLANSGLANPGLANLGLAASHAAPAPSYQGHAAPSVGATATPALPSAAAALAGLRWASR</sequence>
<dbReference type="PRINTS" id="PR00996">
    <property type="entry name" value="CHERMTFRASE"/>
</dbReference>
<evidence type="ECO:0000256" key="3">
    <source>
        <dbReference type="ARBA" id="ARBA00022603"/>
    </source>
</evidence>
<dbReference type="Gene3D" id="1.10.155.10">
    <property type="entry name" value="Chemotaxis receptor methyltransferase CheR, N-terminal domain"/>
    <property type="match status" value="1"/>
</dbReference>
<feature type="domain" description="CheR-type methyltransferase" evidence="6">
    <location>
        <begin position="1"/>
        <end position="273"/>
    </location>
</feature>
<keyword evidence="3 7" id="KW-0489">Methyltransferase</keyword>
<dbReference type="PROSITE" id="PS50123">
    <property type="entry name" value="CHER"/>
    <property type="match status" value="1"/>
</dbReference>
<evidence type="ECO:0000256" key="5">
    <source>
        <dbReference type="ARBA" id="ARBA00022691"/>
    </source>
</evidence>
<keyword evidence="5" id="KW-0949">S-adenosyl-L-methionine</keyword>
<dbReference type="InterPro" id="IPR029063">
    <property type="entry name" value="SAM-dependent_MTases_sf"/>
</dbReference>
<dbReference type="Pfam" id="PF01739">
    <property type="entry name" value="CheR"/>
    <property type="match status" value="1"/>
</dbReference>
<gene>
    <name evidence="7" type="primary">cheR1</name>
    <name evidence="7" type="ORF">mvi_10400</name>
</gene>
<dbReference type="SMART" id="SM00138">
    <property type="entry name" value="MeTrc"/>
    <property type="match status" value="1"/>
</dbReference>
<dbReference type="InterPro" id="IPR000780">
    <property type="entry name" value="CheR_MeTrfase"/>
</dbReference>
<dbReference type="PANTHER" id="PTHR24422:SF21">
    <property type="entry name" value="CHEMOTAXIS PROTEIN METHYLTRANSFERASE 1"/>
    <property type="match status" value="1"/>
</dbReference>
<dbReference type="Gene3D" id="3.40.50.150">
    <property type="entry name" value="Vaccinia Virus protein VP39"/>
    <property type="match status" value="1"/>
</dbReference>
<dbReference type="PANTHER" id="PTHR24422">
    <property type="entry name" value="CHEMOTAXIS PROTEIN METHYLTRANSFERASE"/>
    <property type="match status" value="1"/>
</dbReference>
<keyword evidence="4 7" id="KW-0808">Transferase</keyword>
<evidence type="ECO:0000256" key="2">
    <source>
        <dbReference type="ARBA" id="ARBA00012534"/>
    </source>
</evidence>
<protein>
    <recommendedName>
        <fullName evidence="2">protein-glutamate O-methyltransferase</fullName>
        <ecNumber evidence="2">2.1.1.80</ecNumber>
    </recommendedName>
</protein>
<reference evidence="7" key="1">
    <citation type="submission" date="2020-11" db="EMBL/GenBank/DDBJ databases">
        <title>Complete genome sequence of a novel pathogenic Methylobacterium strain isolated from rice in Vietnam.</title>
        <authorList>
            <person name="Lai K."/>
            <person name="Okazaki S."/>
            <person name="Higashi K."/>
            <person name="Mori H."/>
            <person name="Toyoda A."/>
            <person name="Kurokawa K."/>
        </authorList>
    </citation>
    <scope>NUCLEOTIDE SEQUENCE</scope>
    <source>
        <strain evidence="7">VL1</strain>
    </source>
</reference>
<dbReference type="Proteomes" id="UP000663508">
    <property type="component" value="Chromosome"/>
</dbReference>
<dbReference type="SUPFAM" id="SSF53335">
    <property type="entry name" value="S-adenosyl-L-methionine-dependent methyltransferases"/>
    <property type="match status" value="1"/>
</dbReference>
<dbReference type="SUPFAM" id="SSF47757">
    <property type="entry name" value="Chemotaxis receptor methyltransferase CheR, N-terminal domain"/>
    <property type="match status" value="1"/>
</dbReference>
<dbReference type="InterPro" id="IPR050903">
    <property type="entry name" value="Bact_Chemotaxis_MeTrfase"/>
</dbReference>